<dbReference type="InterPro" id="IPR001173">
    <property type="entry name" value="Glyco_trans_2-like"/>
</dbReference>
<keyword evidence="2" id="KW-1003">Cell membrane</keyword>
<dbReference type="PANTHER" id="PTHR43179">
    <property type="entry name" value="RHAMNOSYLTRANSFERASE WBBL"/>
    <property type="match status" value="1"/>
</dbReference>
<evidence type="ECO:0000313" key="6">
    <source>
        <dbReference type="EMBL" id="MBF8640467.1"/>
    </source>
</evidence>
<evidence type="ECO:0000256" key="2">
    <source>
        <dbReference type="ARBA" id="ARBA00022519"/>
    </source>
</evidence>
<dbReference type="AlphaFoldDB" id="A0A2X2DAK5"/>
<dbReference type="CDD" id="cd02526">
    <property type="entry name" value="GT2_RfbF_like"/>
    <property type="match status" value="1"/>
</dbReference>
<dbReference type="InterPro" id="IPR029044">
    <property type="entry name" value="Nucleotide-diphossugar_trans"/>
</dbReference>
<evidence type="ECO:0000313" key="8">
    <source>
        <dbReference type="Proteomes" id="UP000250443"/>
    </source>
</evidence>
<keyword evidence="9" id="KW-1185">Reference proteome</keyword>
<reference evidence="7 8" key="1">
    <citation type="submission" date="2018-06" db="EMBL/GenBank/DDBJ databases">
        <authorList>
            <consortium name="Pathogen Informatics"/>
            <person name="Doyle S."/>
        </authorList>
    </citation>
    <scope>NUCLEOTIDE SEQUENCE [LARGE SCALE GENOMIC DNA]</scope>
    <source>
        <strain evidence="7 8">NCTC11842</strain>
    </source>
</reference>
<dbReference type="SUPFAM" id="SSF53448">
    <property type="entry name" value="Nucleotide-diphospho-sugar transferases"/>
    <property type="match status" value="1"/>
</dbReference>
<keyword evidence="3" id="KW-0328">Glycosyltransferase</keyword>
<evidence type="ECO:0000256" key="3">
    <source>
        <dbReference type="ARBA" id="ARBA00022676"/>
    </source>
</evidence>
<proteinExistence type="inferred from homology"/>
<evidence type="ECO:0000256" key="4">
    <source>
        <dbReference type="ARBA" id="ARBA00022679"/>
    </source>
</evidence>
<dbReference type="InterPro" id="IPR006446">
    <property type="entry name" value="RhaTrfase"/>
</dbReference>
<sequence length="301" mass="33208">MLRVIVAVVVTYHPDMVALCRQLKLIARQVHAVMLVDNASLGVEEIDELSEIAQVHQCESNVGIAKAQNIGIQKAIVAGADGIIFFDQDSVVPEGMIASLSQEFDRLSVRHRVGAVGPIYRDSELGFYYPVIRIDKLGLVRKIIPSSASEPIQVSCCISSGTLVPVHVLNDVGLLQQALFIDYVDTEWCLRAVAKGYEIFVVPDALMEHKIGDDTLSFGRWKVPVHSPFRRYYRLRNVFILAGLKHIPILLIVKEGVQGICHQLILVATQKGSRLAYARAGVKGLLDGLKLCASRRFVNDA</sequence>
<protein>
    <submittedName>
        <fullName evidence="7">Family 2 glycosyl transferase</fullName>
    </submittedName>
    <submittedName>
        <fullName evidence="6">Glycosyltransferase family 2 protein</fullName>
    </submittedName>
</protein>
<reference evidence="6 9" key="2">
    <citation type="submission" date="2020-10" db="EMBL/GenBank/DDBJ databases">
        <title>Genome sequences of Pseudomonas isolates.</title>
        <authorList>
            <person name="Wessels L."/>
            <person name="Reich F."/>
            <person name="Hammerl J."/>
        </authorList>
    </citation>
    <scope>NUCLEOTIDE SEQUENCE [LARGE SCALE GENOMIC DNA]</scope>
    <source>
        <strain evidence="6 9">20-MO00624-0</strain>
    </source>
</reference>
<dbReference type="RefSeq" id="WP_010797908.1">
    <property type="nucleotide sequence ID" value="NZ_CP069262.1"/>
</dbReference>
<dbReference type="Gene3D" id="3.90.550.10">
    <property type="entry name" value="Spore Coat Polysaccharide Biosynthesis Protein SpsA, Chain A"/>
    <property type="match status" value="1"/>
</dbReference>
<dbReference type="NCBIfam" id="TIGR01556">
    <property type="entry name" value="rhamnosyltran"/>
    <property type="match status" value="1"/>
</dbReference>
<comment type="similarity">
    <text evidence="1">Belongs to the glycosyltransferase 2 family.</text>
</comment>
<evidence type="ECO:0000313" key="7">
    <source>
        <dbReference type="EMBL" id="SPZ09435.1"/>
    </source>
</evidence>
<evidence type="ECO:0000313" key="9">
    <source>
        <dbReference type="Proteomes" id="UP000626180"/>
    </source>
</evidence>
<organism evidence="7 8">
    <name type="scientific">Pseudomonas luteola</name>
    <dbReference type="NCBI Taxonomy" id="47886"/>
    <lineage>
        <taxon>Bacteria</taxon>
        <taxon>Pseudomonadati</taxon>
        <taxon>Pseudomonadota</taxon>
        <taxon>Gammaproteobacteria</taxon>
        <taxon>Pseudomonadales</taxon>
        <taxon>Pseudomonadaceae</taxon>
        <taxon>Pseudomonas</taxon>
    </lineage>
</organism>
<name>A0A2X2DAK5_PSELU</name>
<dbReference type="Proteomes" id="UP000250443">
    <property type="component" value="Unassembled WGS sequence"/>
</dbReference>
<keyword evidence="2" id="KW-0472">Membrane</keyword>
<dbReference type="GO" id="GO:0016757">
    <property type="term" value="F:glycosyltransferase activity"/>
    <property type="evidence" value="ECO:0007669"/>
    <property type="project" value="UniProtKB-KW"/>
</dbReference>
<dbReference type="Proteomes" id="UP000626180">
    <property type="component" value="Unassembled WGS sequence"/>
</dbReference>
<dbReference type="EMBL" id="JADMCD010000003">
    <property type="protein sequence ID" value="MBF8640467.1"/>
    <property type="molecule type" value="Genomic_DNA"/>
</dbReference>
<evidence type="ECO:0000256" key="1">
    <source>
        <dbReference type="ARBA" id="ARBA00006739"/>
    </source>
</evidence>
<evidence type="ECO:0000259" key="5">
    <source>
        <dbReference type="Pfam" id="PF00535"/>
    </source>
</evidence>
<gene>
    <name evidence="6" type="ORF">IRZ65_07225</name>
    <name evidence="7" type="ORF">NCTC11842_03004</name>
</gene>
<accession>A0A2X2DAK5</accession>
<dbReference type="EMBL" id="UAUF01000013">
    <property type="protein sequence ID" value="SPZ09435.1"/>
    <property type="molecule type" value="Genomic_DNA"/>
</dbReference>
<keyword evidence="4 7" id="KW-0808">Transferase</keyword>
<feature type="domain" description="Glycosyltransferase 2-like" evidence="5">
    <location>
        <begin position="28"/>
        <end position="116"/>
    </location>
</feature>
<keyword evidence="2" id="KW-0997">Cell inner membrane</keyword>
<dbReference type="PANTHER" id="PTHR43179:SF12">
    <property type="entry name" value="GALACTOFURANOSYLTRANSFERASE GLFT2"/>
    <property type="match status" value="1"/>
</dbReference>
<dbReference type="Pfam" id="PF00535">
    <property type="entry name" value="Glycos_transf_2"/>
    <property type="match status" value="1"/>
</dbReference>